<dbReference type="GO" id="GO:0016874">
    <property type="term" value="F:ligase activity"/>
    <property type="evidence" value="ECO:0007669"/>
    <property type="project" value="UniProtKB-KW"/>
</dbReference>
<dbReference type="EMBL" id="FTLW01000002">
    <property type="protein sequence ID" value="SIQ31215.1"/>
    <property type="molecule type" value="Genomic_DNA"/>
</dbReference>
<dbReference type="Gene3D" id="3.30.300.30">
    <property type="match status" value="1"/>
</dbReference>
<dbReference type="STRING" id="1604334.SAMN05421546_1073"/>
<organism evidence="3 4">
    <name type="scientific">Solilutibacter tolerans</name>
    <dbReference type="NCBI Taxonomy" id="1604334"/>
    <lineage>
        <taxon>Bacteria</taxon>
        <taxon>Pseudomonadati</taxon>
        <taxon>Pseudomonadota</taxon>
        <taxon>Gammaproteobacteria</taxon>
        <taxon>Lysobacterales</taxon>
        <taxon>Lysobacteraceae</taxon>
        <taxon>Solilutibacter</taxon>
    </lineage>
</organism>
<gene>
    <name evidence="3" type="ORF">SAMN05421546_1073</name>
</gene>
<dbReference type="Gene3D" id="3.40.50.12780">
    <property type="entry name" value="N-terminal domain of ligase-like"/>
    <property type="match status" value="1"/>
</dbReference>
<dbReference type="PANTHER" id="PTHR43767">
    <property type="entry name" value="LONG-CHAIN-FATTY-ACID--COA LIGASE"/>
    <property type="match status" value="1"/>
</dbReference>
<name>A0A1N6RQX5_9GAMM</name>
<protein>
    <submittedName>
        <fullName evidence="3">AMP-binding enzyme</fullName>
    </submittedName>
</protein>
<evidence type="ECO:0000313" key="4">
    <source>
        <dbReference type="Proteomes" id="UP000241788"/>
    </source>
</evidence>
<evidence type="ECO:0000259" key="2">
    <source>
        <dbReference type="Pfam" id="PF00501"/>
    </source>
</evidence>
<dbReference type="Pfam" id="PF00501">
    <property type="entry name" value="AMP-binding"/>
    <property type="match status" value="1"/>
</dbReference>
<evidence type="ECO:0000313" key="3">
    <source>
        <dbReference type="EMBL" id="SIQ31215.1"/>
    </source>
</evidence>
<dbReference type="InterPro" id="IPR050237">
    <property type="entry name" value="ATP-dep_AMP-bd_enzyme"/>
</dbReference>
<dbReference type="SUPFAM" id="SSF56801">
    <property type="entry name" value="Acetyl-CoA synthetase-like"/>
    <property type="match status" value="1"/>
</dbReference>
<dbReference type="InterPro" id="IPR042099">
    <property type="entry name" value="ANL_N_sf"/>
</dbReference>
<dbReference type="Proteomes" id="UP000241788">
    <property type="component" value="Unassembled WGS sequence"/>
</dbReference>
<evidence type="ECO:0000256" key="1">
    <source>
        <dbReference type="ARBA" id="ARBA00022598"/>
    </source>
</evidence>
<keyword evidence="4" id="KW-1185">Reference proteome</keyword>
<proteinExistence type="predicted"/>
<reference evidence="4" key="1">
    <citation type="submission" date="2017-01" db="EMBL/GenBank/DDBJ databases">
        <authorList>
            <person name="Varghese N."/>
            <person name="Submissions S."/>
        </authorList>
    </citation>
    <scope>NUCLEOTIDE SEQUENCE [LARGE SCALE GENOMIC DNA]</scope>
    <source>
        <strain evidence="4">UM1</strain>
    </source>
</reference>
<accession>A0A1N6RQX5</accession>
<keyword evidence="1" id="KW-0436">Ligase</keyword>
<feature type="domain" description="AMP-dependent synthetase/ligase" evidence="2">
    <location>
        <begin position="127"/>
        <end position="292"/>
    </location>
</feature>
<dbReference type="InterPro" id="IPR045851">
    <property type="entry name" value="AMP-bd_C_sf"/>
</dbReference>
<dbReference type="InterPro" id="IPR000873">
    <property type="entry name" value="AMP-dep_synth/lig_dom"/>
</dbReference>
<dbReference type="PANTHER" id="PTHR43767:SF8">
    <property type="entry name" value="LONG-CHAIN-FATTY-ACID--COA LIGASE"/>
    <property type="match status" value="1"/>
</dbReference>
<sequence length="446" mass="48084">MPIDAGLSLITGNKADLLFCGASPLTREEFLQRVHALAVRLPDAPYAINLCERRDHFIVGFCAALLRGQVTLLPPSRAAGVVDDVAMRHPGSYRMGDAGSALLCDLYVNDAPIDADIAATMQDINLSVPHDRLAMIGFTSGSTGSPSANPKTWGALVHTNTANLHALDELFDGGNAAIIATVPPQHMYGMEMSVLMPMLGPYAVHSGRPFFPHDIATALSEVEAPRLLVTTPVHLRALIEAGIDLPPLAAIVTATAPLSIDLASRAENKFGCEVHELFGSTETCVIAQRRTSREEAWHLFEDVHLHPQPDGTRVERPSLPSPLLLADLVELVDEGRGFLLRGRQADLLEIAGKRASLGDLTRRLQSIEGVRDAAMLQVDADASGVRRLFAIVAADAAVNDAAILDALRQSTDPVFLPRRIIRVDALPRNDTGKLPRDALLQLISRR</sequence>
<dbReference type="AlphaFoldDB" id="A0A1N6RQX5"/>